<dbReference type="PANTHER" id="PTHR12304">
    <property type="entry name" value="INOSINE-URIDINE PREFERRING NUCLEOSIDE HYDROLASE"/>
    <property type="match status" value="1"/>
</dbReference>
<keyword evidence="1 4" id="KW-0378">Hydrolase</keyword>
<dbReference type="GO" id="GO:0005829">
    <property type="term" value="C:cytosol"/>
    <property type="evidence" value="ECO:0007669"/>
    <property type="project" value="TreeGrafter"/>
</dbReference>
<dbReference type="Gene3D" id="3.90.245.10">
    <property type="entry name" value="Ribonucleoside hydrolase-like"/>
    <property type="match status" value="1"/>
</dbReference>
<organism evidence="4 5">
    <name type="scientific">Litorimonas cladophorae</name>
    <dbReference type="NCBI Taxonomy" id="1220491"/>
    <lineage>
        <taxon>Bacteria</taxon>
        <taxon>Pseudomonadati</taxon>
        <taxon>Pseudomonadota</taxon>
        <taxon>Alphaproteobacteria</taxon>
        <taxon>Maricaulales</taxon>
        <taxon>Robiginitomaculaceae</taxon>
    </lineage>
</organism>
<evidence type="ECO:0000256" key="2">
    <source>
        <dbReference type="ARBA" id="ARBA00023295"/>
    </source>
</evidence>
<keyword evidence="5" id="KW-1185">Reference proteome</keyword>
<dbReference type="Pfam" id="PF01156">
    <property type="entry name" value="IU_nuc_hydro"/>
    <property type="match status" value="1"/>
</dbReference>
<dbReference type="RefSeq" id="WP_189587034.1">
    <property type="nucleotide sequence ID" value="NZ_BMYV01000003.1"/>
</dbReference>
<evidence type="ECO:0000313" key="4">
    <source>
        <dbReference type="EMBL" id="GGX75069.1"/>
    </source>
</evidence>
<dbReference type="PANTHER" id="PTHR12304:SF4">
    <property type="entry name" value="URIDINE NUCLEOSIDASE"/>
    <property type="match status" value="1"/>
</dbReference>
<dbReference type="Proteomes" id="UP000600865">
    <property type="component" value="Unassembled WGS sequence"/>
</dbReference>
<dbReference type="AlphaFoldDB" id="A0A918KT51"/>
<dbReference type="EMBL" id="BMYV01000003">
    <property type="protein sequence ID" value="GGX75069.1"/>
    <property type="molecule type" value="Genomic_DNA"/>
</dbReference>
<feature type="domain" description="Inosine/uridine-preferring nucleoside hydrolase" evidence="3">
    <location>
        <begin position="11"/>
        <end position="312"/>
    </location>
</feature>
<name>A0A918KT51_9PROT</name>
<sequence length="322" mass="34819">MKKRTPETRPLILDCDPGQDDAISLMMALSPSSGLDVRAITVSAGNTSLDKCQRNARLIAEICGQQGGARNIPVFAGCETPLHYPLATAEEVHGVEGLDGIDIYEPALPLQDEHAVDAIIRLCRELDDVVLVPTGPLTNIATALTRAPDIAPKIAEIVLMGGARSEAGNITPSAEFNIYVDPHAAAIVFNASVAKTVFALDVTHKALIRDTHVDKIEKLDTPMSRILTGMLRSDYAEYDRAKFGTSGTPIHDACTTAYLLRPDVFTFKDVSVQVEADSPITRGHTSVDYWQMTGNPTDTKWAIDVDGAGFFDLMIERIAAYP</sequence>
<dbReference type="InterPro" id="IPR036452">
    <property type="entry name" value="Ribo_hydro-like"/>
</dbReference>
<dbReference type="InterPro" id="IPR023186">
    <property type="entry name" value="IUNH"/>
</dbReference>
<accession>A0A918KT51</accession>
<comment type="caution">
    <text evidence="4">The sequence shown here is derived from an EMBL/GenBank/DDBJ whole genome shotgun (WGS) entry which is preliminary data.</text>
</comment>
<evidence type="ECO:0000256" key="1">
    <source>
        <dbReference type="ARBA" id="ARBA00022801"/>
    </source>
</evidence>
<dbReference type="SUPFAM" id="SSF53590">
    <property type="entry name" value="Nucleoside hydrolase"/>
    <property type="match status" value="1"/>
</dbReference>
<evidence type="ECO:0000259" key="3">
    <source>
        <dbReference type="Pfam" id="PF01156"/>
    </source>
</evidence>
<dbReference type="InterPro" id="IPR001910">
    <property type="entry name" value="Inosine/uridine_hydrolase_dom"/>
</dbReference>
<protein>
    <submittedName>
        <fullName evidence="4">Nucleoside hydrolase</fullName>
    </submittedName>
</protein>
<gene>
    <name evidence="4" type="ORF">GCM10011309_26590</name>
</gene>
<evidence type="ECO:0000313" key="5">
    <source>
        <dbReference type="Proteomes" id="UP000600865"/>
    </source>
</evidence>
<reference evidence="4 5" key="1">
    <citation type="journal article" date="2014" name="Int. J. Syst. Evol. Microbiol.">
        <title>Complete genome sequence of Corynebacterium casei LMG S-19264T (=DSM 44701T), isolated from a smear-ripened cheese.</title>
        <authorList>
            <consortium name="US DOE Joint Genome Institute (JGI-PGF)"/>
            <person name="Walter F."/>
            <person name="Albersmeier A."/>
            <person name="Kalinowski J."/>
            <person name="Ruckert C."/>
        </authorList>
    </citation>
    <scope>NUCLEOTIDE SEQUENCE [LARGE SCALE GENOMIC DNA]</scope>
    <source>
        <strain evidence="4 5">KCTC 23968</strain>
    </source>
</reference>
<keyword evidence="2" id="KW-0326">Glycosidase</keyword>
<dbReference type="GO" id="GO:0008477">
    <property type="term" value="F:purine nucleosidase activity"/>
    <property type="evidence" value="ECO:0007669"/>
    <property type="project" value="TreeGrafter"/>
</dbReference>
<dbReference type="GO" id="GO:0006152">
    <property type="term" value="P:purine nucleoside catabolic process"/>
    <property type="evidence" value="ECO:0007669"/>
    <property type="project" value="TreeGrafter"/>
</dbReference>
<proteinExistence type="predicted"/>
<dbReference type="CDD" id="cd02651">
    <property type="entry name" value="nuc_hydro_IU_UC_XIUA"/>
    <property type="match status" value="1"/>
</dbReference>